<evidence type="ECO:0000256" key="1">
    <source>
        <dbReference type="SAM" id="MobiDB-lite"/>
    </source>
</evidence>
<sequence length="297" mass="34321">MVVESGVTVLEQKQNVVPVQFKIEQEDTKRVAILRFERIPSFADVESSIRARFKIAPDREFDCSFLDRENDSVIVACDDDVFSFLSLSTSRRMPRLYVTITDSVVKPSEFHWNNEYLDQRSEEASNSRSGCLECSVGIDTFSEDEERRMKKLRPKFENRKENLEIMTVSLHSHLQIRQKEEEKKKKQNPSRSAFVDNTNHPTPTPVRIHQPAPHRSTKGRTRSPERPNSFQQKSTEHQERIRTPPSPLSDSHTNSPKKALSDQTNTKDKAFSSSKLSTHKKITHTNKGYQTVHKRTI</sequence>
<dbReference type="Gene3D" id="3.10.20.90">
    <property type="entry name" value="Phosphatidylinositol 3-kinase Catalytic Subunit, Chain A, domain 1"/>
    <property type="match status" value="1"/>
</dbReference>
<dbReference type="CDD" id="cd05992">
    <property type="entry name" value="PB1"/>
    <property type="match status" value="1"/>
</dbReference>
<feature type="region of interest" description="Disordered" evidence="1">
    <location>
        <begin position="177"/>
        <end position="297"/>
    </location>
</feature>
<dbReference type="SUPFAM" id="SSF54277">
    <property type="entry name" value="CAD &amp; PB1 domains"/>
    <property type="match status" value="1"/>
</dbReference>
<name>A0ABQ9WTV1_9EUKA</name>
<accession>A0ABQ9WTV1</accession>
<organism evidence="3 4">
    <name type="scientific">Blattamonas nauphoetae</name>
    <dbReference type="NCBI Taxonomy" id="2049346"/>
    <lineage>
        <taxon>Eukaryota</taxon>
        <taxon>Metamonada</taxon>
        <taxon>Preaxostyla</taxon>
        <taxon>Oxymonadida</taxon>
        <taxon>Blattamonas</taxon>
    </lineage>
</organism>
<feature type="compositionally biased region" description="Polar residues" evidence="1">
    <location>
        <begin position="248"/>
        <end position="264"/>
    </location>
</feature>
<feature type="domain" description="PB1" evidence="2">
    <location>
        <begin position="18"/>
        <end position="97"/>
    </location>
</feature>
<evidence type="ECO:0000313" key="3">
    <source>
        <dbReference type="EMBL" id="KAK2942922.1"/>
    </source>
</evidence>
<gene>
    <name evidence="3" type="ORF">BLNAU_22133</name>
</gene>
<dbReference type="EMBL" id="JARBJD010000373">
    <property type="protein sequence ID" value="KAK2942922.1"/>
    <property type="molecule type" value="Genomic_DNA"/>
</dbReference>
<dbReference type="Pfam" id="PF00564">
    <property type="entry name" value="PB1"/>
    <property type="match status" value="1"/>
</dbReference>
<feature type="compositionally biased region" description="Polar residues" evidence="1">
    <location>
        <begin position="189"/>
        <end position="201"/>
    </location>
</feature>
<comment type="caution">
    <text evidence="3">The sequence shown here is derived from an EMBL/GenBank/DDBJ whole genome shotgun (WGS) entry which is preliminary data.</text>
</comment>
<dbReference type="InterPro" id="IPR053793">
    <property type="entry name" value="PB1-like"/>
</dbReference>
<evidence type="ECO:0000259" key="2">
    <source>
        <dbReference type="PROSITE" id="PS51745"/>
    </source>
</evidence>
<dbReference type="Proteomes" id="UP001281761">
    <property type="component" value="Unassembled WGS sequence"/>
</dbReference>
<dbReference type="PROSITE" id="PS51745">
    <property type="entry name" value="PB1"/>
    <property type="match status" value="1"/>
</dbReference>
<evidence type="ECO:0000313" key="4">
    <source>
        <dbReference type="Proteomes" id="UP001281761"/>
    </source>
</evidence>
<keyword evidence="4" id="KW-1185">Reference proteome</keyword>
<protein>
    <recommendedName>
        <fullName evidence="2">PB1 domain-containing protein</fullName>
    </recommendedName>
</protein>
<dbReference type="InterPro" id="IPR000270">
    <property type="entry name" value="PB1_dom"/>
</dbReference>
<reference evidence="3 4" key="1">
    <citation type="journal article" date="2022" name="bioRxiv">
        <title>Genomics of Preaxostyla Flagellates Illuminates Evolutionary Transitions and the Path Towards Mitochondrial Loss.</title>
        <authorList>
            <person name="Novak L.V.F."/>
            <person name="Treitli S.C."/>
            <person name="Pyrih J."/>
            <person name="Halakuc P."/>
            <person name="Pipaliya S.V."/>
            <person name="Vacek V."/>
            <person name="Brzon O."/>
            <person name="Soukal P."/>
            <person name="Eme L."/>
            <person name="Dacks J.B."/>
            <person name="Karnkowska A."/>
            <person name="Elias M."/>
            <person name="Hampl V."/>
        </authorList>
    </citation>
    <scope>NUCLEOTIDE SEQUENCE [LARGE SCALE GENOMIC DNA]</scope>
    <source>
        <strain evidence="3">NAU3</strain>
        <tissue evidence="3">Gut</tissue>
    </source>
</reference>
<proteinExistence type="predicted"/>